<keyword evidence="2" id="KW-1185">Reference proteome</keyword>
<proteinExistence type="predicted"/>
<evidence type="ECO:0008006" key="3">
    <source>
        <dbReference type="Google" id="ProtNLM"/>
    </source>
</evidence>
<dbReference type="AlphaFoldDB" id="A0A518I4R7"/>
<gene>
    <name evidence="1" type="ORF">Enr17x_01180</name>
</gene>
<accession>A0A518I4R7</accession>
<name>A0A518I4R7_9PLAN</name>
<dbReference type="RefSeq" id="WP_145305314.1">
    <property type="nucleotide sequence ID" value="NZ_CP037452.1"/>
</dbReference>
<dbReference type="Proteomes" id="UP000318313">
    <property type="component" value="Chromosome"/>
</dbReference>
<evidence type="ECO:0000313" key="2">
    <source>
        <dbReference type="Proteomes" id="UP000318313"/>
    </source>
</evidence>
<reference evidence="1 2" key="1">
    <citation type="submission" date="2019-03" db="EMBL/GenBank/DDBJ databases">
        <title>Deep-cultivation of Planctomycetes and their phenomic and genomic characterization uncovers novel biology.</title>
        <authorList>
            <person name="Wiegand S."/>
            <person name="Jogler M."/>
            <person name="Boedeker C."/>
            <person name="Pinto D."/>
            <person name="Vollmers J."/>
            <person name="Rivas-Marin E."/>
            <person name="Kohn T."/>
            <person name="Peeters S.H."/>
            <person name="Heuer A."/>
            <person name="Rast P."/>
            <person name="Oberbeckmann S."/>
            <person name="Bunk B."/>
            <person name="Jeske O."/>
            <person name="Meyerdierks A."/>
            <person name="Storesund J.E."/>
            <person name="Kallscheuer N."/>
            <person name="Luecker S."/>
            <person name="Lage O.M."/>
            <person name="Pohl T."/>
            <person name="Merkel B.J."/>
            <person name="Hornburger P."/>
            <person name="Mueller R.-W."/>
            <person name="Bruemmer F."/>
            <person name="Labrenz M."/>
            <person name="Spormann A.M."/>
            <person name="Op den Camp H."/>
            <person name="Overmann J."/>
            <person name="Amann R."/>
            <person name="Jetten M.S.M."/>
            <person name="Mascher T."/>
            <person name="Medema M.H."/>
            <person name="Devos D.P."/>
            <person name="Kaster A.-K."/>
            <person name="Ovreas L."/>
            <person name="Rohde M."/>
            <person name="Galperin M.Y."/>
            <person name="Jogler C."/>
        </authorList>
    </citation>
    <scope>NUCLEOTIDE SEQUENCE [LARGE SCALE GENOMIC DNA]</scope>
    <source>
        <strain evidence="1 2">Enr17</strain>
    </source>
</reference>
<sequence length="469" mass="52292">MADTKIRSLLVRPIRSVDLAFNMPGVIAFQNTQTARLGKRITETNLETTIYELMEQDAKTARSKNLPQLTFDATEIASKLSSGTLFAIRNKSLCVALDQKLLQRENIFREQYKHQAQLIKKLKAMYKGGAAVPPDSATGSNPKTKQQRLGTLIAASQDKFNALKKAYGKAGVQGTSSTDVTYNGRIVTKSKTLGSGAQIQGHQTHVHEDNPPATPKQILVHHTNAGKPIGYNAKEKKWEDITEKGYPSSEHSLQYLDTTEKKEGGKDGFKQTSTTKHREFVFPKRDALIRFLRTQIDLMDEQLAEEMYGHLVNNDLDQVMKNELELIDNEVLKLQLNLAHTFLTSPVGGLVTAIYKDLGESVTAGDPVLRIEDDSTVLLVGRLRHPGPIRVGATAVVETTSLFENDKPQKFPDAKVVSVRGHAVDNDEWELILEVENPLIDPSKEEKGRMLPLNYHFDRDNTTIKITNL</sequence>
<dbReference type="KEGG" id="gfm:Enr17x_01180"/>
<dbReference type="EMBL" id="CP037452">
    <property type="protein sequence ID" value="QDV48109.1"/>
    <property type="molecule type" value="Genomic_DNA"/>
</dbReference>
<dbReference type="OrthoDB" id="259333at2"/>
<evidence type="ECO:0000313" key="1">
    <source>
        <dbReference type="EMBL" id="QDV48109.1"/>
    </source>
</evidence>
<organism evidence="1 2">
    <name type="scientific">Gimesia fumaroli</name>
    <dbReference type="NCBI Taxonomy" id="2527976"/>
    <lineage>
        <taxon>Bacteria</taxon>
        <taxon>Pseudomonadati</taxon>
        <taxon>Planctomycetota</taxon>
        <taxon>Planctomycetia</taxon>
        <taxon>Planctomycetales</taxon>
        <taxon>Planctomycetaceae</taxon>
        <taxon>Gimesia</taxon>
    </lineage>
</organism>
<protein>
    <recommendedName>
        <fullName evidence="3">HlyD family secretion protein</fullName>
    </recommendedName>
</protein>